<evidence type="ECO:0000313" key="8">
    <source>
        <dbReference type="EMBL" id="TXK81812.1"/>
    </source>
</evidence>
<dbReference type="PANTHER" id="PTHR36115">
    <property type="entry name" value="PROLINE-RICH ANTIGEN HOMOLOG-RELATED"/>
    <property type="match status" value="1"/>
</dbReference>
<dbReference type="EMBL" id="VRLR01000003">
    <property type="protein sequence ID" value="TXK81812.1"/>
    <property type="molecule type" value="Genomic_DNA"/>
</dbReference>
<evidence type="ECO:0000259" key="7">
    <source>
        <dbReference type="Pfam" id="PF06271"/>
    </source>
</evidence>
<feature type="transmembrane region" description="Helical" evidence="6">
    <location>
        <begin position="6"/>
        <end position="27"/>
    </location>
</feature>
<sequence length="282" mass="31167">MGIDGLIISGLASASLIFVLPTMLYLCWNRYKTHNSNHLLLMVFATLAMLGTLSWAPQLVQEQEQERTSASDMNLTPHAGAELAKVSIELSSKACDDRCVEDKIKELALELQETGVRTEHQRDLLNEVLDITELKGAEKRALLDQYVTEPKVVAAEPVVTTTEAVNEESSSILEKLKNSDYSLIKWVKGILADFGLGYGWAMVYFTFFVSWNNGQTIGKLLTGIRVVQLDNQPLTLWASFSRQGGYGAGFATGLIGFAQILWDPNRQAIQDKVASTVVIQQP</sequence>
<evidence type="ECO:0000256" key="1">
    <source>
        <dbReference type="ARBA" id="ARBA00004651"/>
    </source>
</evidence>
<keyword evidence="9" id="KW-1185">Reference proteome</keyword>
<organism evidence="8 9">
    <name type="scientific">Rheinheimera tangshanensis</name>
    <dbReference type="NCBI Taxonomy" id="400153"/>
    <lineage>
        <taxon>Bacteria</taxon>
        <taxon>Pseudomonadati</taxon>
        <taxon>Pseudomonadota</taxon>
        <taxon>Gammaproteobacteria</taxon>
        <taxon>Chromatiales</taxon>
        <taxon>Chromatiaceae</taxon>
        <taxon>Rheinheimera</taxon>
    </lineage>
</organism>
<evidence type="ECO:0000256" key="5">
    <source>
        <dbReference type="ARBA" id="ARBA00023136"/>
    </source>
</evidence>
<accession>A0A5C8M2A1</accession>
<comment type="subcellular location">
    <subcellularLocation>
        <location evidence="1">Cell membrane</location>
        <topology evidence="1">Multi-pass membrane protein</topology>
    </subcellularLocation>
</comment>
<comment type="caution">
    <text evidence="8">The sequence shown here is derived from an EMBL/GenBank/DDBJ whole genome shotgun (WGS) entry which is preliminary data.</text>
</comment>
<dbReference type="InterPro" id="IPR051791">
    <property type="entry name" value="Pra-immunoreactive"/>
</dbReference>
<reference evidence="8 9" key="1">
    <citation type="submission" date="2019-08" db="EMBL/GenBank/DDBJ databases">
        <title>Draft genome analysis of Rheinheimera tangshanensis isolated from the roots of fresh rice plants (Oryza sativa).</title>
        <authorList>
            <person name="Yu Q."/>
            <person name="Qi Y."/>
            <person name="Zhang H."/>
            <person name="Pu J."/>
        </authorList>
    </citation>
    <scope>NUCLEOTIDE SEQUENCE [LARGE SCALE GENOMIC DNA]</scope>
    <source>
        <strain evidence="8 9">JA3-B52</strain>
    </source>
</reference>
<dbReference type="GO" id="GO:0005886">
    <property type="term" value="C:plasma membrane"/>
    <property type="evidence" value="ECO:0007669"/>
    <property type="project" value="UniProtKB-SubCell"/>
</dbReference>
<keyword evidence="3 6" id="KW-0812">Transmembrane</keyword>
<evidence type="ECO:0000256" key="4">
    <source>
        <dbReference type="ARBA" id="ARBA00022989"/>
    </source>
</evidence>
<protein>
    <submittedName>
        <fullName evidence="8">RDD family protein</fullName>
    </submittedName>
</protein>
<dbReference type="PANTHER" id="PTHR36115:SF6">
    <property type="entry name" value="PROLINE-RICH ANTIGEN HOMOLOG"/>
    <property type="match status" value="1"/>
</dbReference>
<keyword evidence="2" id="KW-1003">Cell membrane</keyword>
<evidence type="ECO:0000256" key="6">
    <source>
        <dbReference type="SAM" id="Phobius"/>
    </source>
</evidence>
<dbReference type="Pfam" id="PF06271">
    <property type="entry name" value="RDD"/>
    <property type="match status" value="1"/>
</dbReference>
<evidence type="ECO:0000256" key="3">
    <source>
        <dbReference type="ARBA" id="ARBA00022692"/>
    </source>
</evidence>
<dbReference type="OrthoDB" id="9787732at2"/>
<dbReference type="Proteomes" id="UP000321814">
    <property type="component" value="Unassembled WGS sequence"/>
</dbReference>
<name>A0A5C8M2A1_9GAMM</name>
<gene>
    <name evidence="8" type="ORF">FU839_06350</name>
</gene>
<dbReference type="InterPro" id="IPR010432">
    <property type="entry name" value="RDD"/>
</dbReference>
<feature type="transmembrane region" description="Helical" evidence="6">
    <location>
        <begin position="39"/>
        <end position="57"/>
    </location>
</feature>
<keyword evidence="5 6" id="KW-0472">Membrane</keyword>
<dbReference type="AlphaFoldDB" id="A0A5C8M2A1"/>
<keyword evidence="4 6" id="KW-1133">Transmembrane helix</keyword>
<evidence type="ECO:0000313" key="9">
    <source>
        <dbReference type="Proteomes" id="UP000321814"/>
    </source>
</evidence>
<feature type="domain" description="RDD" evidence="7">
    <location>
        <begin position="199"/>
        <end position="274"/>
    </location>
</feature>
<proteinExistence type="predicted"/>
<evidence type="ECO:0000256" key="2">
    <source>
        <dbReference type="ARBA" id="ARBA00022475"/>
    </source>
</evidence>